<evidence type="ECO:0000259" key="2">
    <source>
        <dbReference type="Pfam" id="PF07670"/>
    </source>
</evidence>
<feature type="transmembrane region" description="Helical" evidence="1">
    <location>
        <begin position="91"/>
        <end position="112"/>
    </location>
</feature>
<accession>A0A932GQM7</accession>
<evidence type="ECO:0000256" key="1">
    <source>
        <dbReference type="SAM" id="Phobius"/>
    </source>
</evidence>
<name>A0A932GQM7_UNCTE</name>
<keyword evidence="1" id="KW-0472">Membrane</keyword>
<evidence type="ECO:0000313" key="3">
    <source>
        <dbReference type="EMBL" id="MBI3015289.1"/>
    </source>
</evidence>
<dbReference type="Proteomes" id="UP000741360">
    <property type="component" value="Unassembled WGS sequence"/>
</dbReference>
<gene>
    <name evidence="3" type="ORF">HYY65_09570</name>
</gene>
<sequence length="205" mass="21115">MLNVIWLALIIVAVVVGGINGKIEDVTRAAIDSAGSSVTIAIGLIGVMALWMGLMKIAEDSGLVRLLAKIIAPVMRRLFPDVPADHPAMGSMLMNITANMLGLSNAATPLGLKAMADLDRLNPTPGVATNAMCMFLTINTAGVQLIPATMVSIMAAAGSKDPTVIIGTTFAATAISLLFGLAAAKFLEVLPVFSVENAAREGKAS</sequence>
<dbReference type="Pfam" id="PF07670">
    <property type="entry name" value="Gate"/>
    <property type="match status" value="1"/>
</dbReference>
<feature type="domain" description="Nucleoside transporter/FeoB GTPase Gate" evidence="2">
    <location>
        <begin position="42"/>
        <end position="155"/>
    </location>
</feature>
<dbReference type="EMBL" id="JACPSX010000181">
    <property type="protein sequence ID" value="MBI3015289.1"/>
    <property type="molecule type" value="Genomic_DNA"/>
</dbReference>
<keyword evidence="1" id="KW-1133">Transmembrane helix</keyword>
<dbReference type="InterPro" id="IPR011642">
    <property type="entry name" value="Gate_dom"/>
</dbReference>
<proteinExistence type="predicted"/>
<evidence type="ECO:0000313" key="4">
    <source>
        <dbReference type="Proteomes" id="UP000741360"/>
    </source>
</evidence>
<feature type="transmembrane region" description="Helical" evidence="1">
    <location>
        <begin position="37"/>
        <end position="55"/>
    </location>
</feature>
<reference evidence="3" key="1">
    <citation type="submission" date="2020-07" db="EMBL/GenBank/DDBJ databases">
        <title>Huge and variable diversity of episymbiotic CPR bacteria and DPANN archaea in groundwater ecosystems.</title>
        <authorList>
            <person name="He C.Y."/>
            <person name="Keren R."/>
            <person name="Whittaker M."/>
            <person name="Farag I.F."/>
            <person name="Doudna J."/>
            <person name="Cate J.H.D."/>
            <person name="Banfield J.F."/>
        </authorList>
    </citation>
    <scope>NUCLEOTIDE SEQUENCE</scope>
    <source>
        <strain evidence="3">NC_groundwater_717_Ag_S-0.2um_59_8</strain>
    </source>
</reference>
<protein>
    <submittedName>
        <fullName evidence="3">Nucleoside recognition protein</fullName>
    </submittedName>
</protein>
<feature type="transmembrane region" description="Helical" evidence="1">
    <location>
        <begin position="163"/>
        <end position="184"/>
    </location>
</feature>
<keyword evidence="1" id="KW-0812">Transmembrane</keyword>
<organism evidence="3 4">
    <name type="scientific">Tectimicrobiota bacterium</name>
    <dbReference type="NCBI Taxonomy" id="2528274"/>
    <lineage>
        <taxon>Bacteria</taxon>
        <taxon>Pseudomonadati</taxon>
        <taxon>Nitrospinota/Tectimicrobiota group</taxon>
        <taxon>Candidatus Tectimicrobiota</taxon>
    </lineage>
</organism>
<comment type="caution">
    <text evidence="3">The sequence shown here is derived from an EMBL/GenBank/DDBJ whole genome shotgun (WGS) entry which is preliminary data.</text>
</comment>
<dbReference type="AlphaFoldDB" id="A0A932GQM7"/>
<feature type="transmembrane region" description="Helical" evidence="1">
    <location>
        <begin position="133"/>
        <end position="157"/>
    </location>
</feature>